<accession>A0AAV7WTE9</accession>
<evidence type="ECO:0000313" key="3">
    <source>
        <dbReference type="Proteomes" id="UP001066276"/>
    </source>
</evidence>
<name>A0AAV7WTE9_PLEWA</name>
<evidence type="ECO:0000313" key="2">
    <source>
        <dbReference type="EMBL" id="KAJ1215400.1"/>
    </source>
</evidence>
<organism evidence="2 3">
    <name type="scientific">Pleurodeles waltl</name>
    <name type="common">Iberian ribbed newt</name>
    <dbReference type="NCBI Taxonomy" id="8319"/>
    <lineage>
        <taxon>Eukaryota</taxon>
        <taxon>Metazoa</taxon>
        <taxon>Chordata</taxon>
        <taxon>Craniata</taxon>
        <taxon>Vertebrata</taxon>
        <taxon>Euteleostomi</taxon>
        <taxon>Amphibia</taxon>
        <taxon>Batrachia</taxon>
        <taxon>Caudata</taxon>
        <taxon>Salamandroidea</taxon>
        <taxon>Salamandridae</taxon>
        <taxon>Pleurodelinae</taxon>
        <taxon>Pleurodeles</taxon>
    </lineage>
</organism>
<keyword evidence="3" id="KW-1185">Reference proteome</keyword>
<feature type="compositionally biased region" description="Low complexity" evidence="1">
    <location>
        <begin position="39"/>
        <end position="49"/>
    </location>
</feature>
<dbReference type="Proteomes" id="UP001066276">
    <property type="component" value="Chromosome 1_1"/>
</dbReference>
<comment type="caution">
    <text evidence="2">The sequence shown here is derived from an EMBL/GenBank/DDBJ whole genome shotgun (WGS) entry which is preliminary data.</text>
</comment>
<proteinExistence type="predicted"/>
<feature type="region of interest" description="Disordered" evidence="1">
    <location>
        <begin position="29"/>
        <end position="56"/>
    </location>
</feature>
<reference evidence="2" key="1">
    <citation type="journal article" date="2022" name="bioRxiv">
        <title>Sequencing and chromosome-scale assembly of the giantPleurodeles waltlgenome.</title>
        <authorList>
            <person name="Brown T."/>
            <person name="Elewa A."/>
            <person name="Iarovenko S."/>
            <person name="Subramanian E."/>
            <person name="Araus A.J."/>
            <person name="Petzold A."/>
            <person name="Susuki M."/>
            <person name="Suzuki K.-i.T."/>
            <person name="Hayashi T."/>
            <person name="Toyoda A."/>
            <person name="Oliveira C."/>
            <person name="Osipova E."/>
            <person name="Leigh N.D."/>
            <person name="Simon A."/>
            <person name="Yun M.H."/>
        </authorList>
    </citation>
    <scope>NUCLEOTIDE SEQUENCE</scope>
    <source>
        <strain evidence="2">20211129_DDA</strain>
        <tissue evidence="2">Liver</tissue>
    </source>
</reference>
<dbReference type="AlphaFoldDB" id="A0AAV7WTE9"/>
<gene>
    <name evidence="2" type="ORF">NDU88_003009</name>
</gene>
<sequence length="116" mass="12441">MSLSCAVHGEDPDPILGLRPRRVLTMACGRRKGPPRAPRPLTRAASSPAVRPGDTVAPPAIRLGGAAAARCATIMNKIMFKKLWTGRELCPQDANPGAYSAIEFLCRDVYGLTKEL</sequence>
<dbReference type="EMBL" id="JANPWB010000001">
    <property type="protein sequence ID" value="KAJ1215400.1"/>
    <property type="molecule type" value="Genomic_DNA"/>
</dbReference>
<evidence type="ECO:0000256" key="1">
    <source>
        <dbReference type="SAM" id="MobiDB-lite"/>
    </source>
</evidence>
<protein>
    <submittedName>
        <fullName evidence="2">Uncharacterized protein</fullName>
    </submittedName>
</protein>